<evidence type="ECO:0000256" key="5">
    <source>
        <dbReference type="ARBA" id="ARBA00023040"/>
    </source>
</evidence>
<dbReference type="GO" id="GO:0006955">
    <property type="term" value="P:immune response"/>
    <property type="evidence" value="ECO:0007669"/>
    <property type="project" value="TreeGrafter"/>
</dbReference>
<evidence type="ECO:0000256" key="7">
    <source>
        <dbReference type="ARBA" id="ARBA00023170"/>
    </source>
</evidence>
<dbReference type="SUPFAM" id="SSF81321">
    <property type="entry name" value="Family A G protein-coupled receptor-like"/>
    <property type="match status" value="1"/>
</dbReference>
<feature type="transmembrane region" description="Helical" evidence="10">
    <location>
        <begin position="205"/>
        <end position="227"/>
    </location>
</feature>
<evidence type="ECO:0000313" key="12">
    <source>
        <dbReference type="Ensembl" id="ENSKMAP00000019614.1"/>
    </source>
</evidence>
<dbReference type="Gene3D" id="1.20.1070.10">
    <property type="entry name" value="Rhodopsin 7-helix transmembrane proteins"/>
    <property type="match status" value="1"/>
</dbReference>
<dbReference type="FunFam" id="1.20.1070.10:FF:000109">
    <property type="entry name" value="Leukotriene B4 receptor"/>
    <property type="match status" value="1"/>
</dbReference>
<keyword evidence="7" id="KW-0675">Receptor</keyword>
<feature type="transmembrane region" description="Helical" evidence="10">
    <location>
        <begin position="163"/>
        <end position="185"/>
    </location>
</feature>
<dbReference type="GO" id="GO:0019722">
    <property type="term" value="P:calcium-mediated signaling"/>
    <property type="evidence" value="ECO:0007669"/>
    <property type="project" value="TreeGrafter"/>
</dbReference>
<evidence type="ECO:0000256" key="1">
    <source>
        <dbReference type="ARBA" id="ARBA00004651"/>
    </source>
</evidence>
<evidence type="ECO:0000256" key="10">
    <source>
        <dbReference type="SAM" id="Phobius"/>
    </source>
</evidence>
<dbReference type="GO" id="GO:0016493">
    <property type="term" value="F:C-C chemokine receptor activity"/>
    <property type="evidence" value="ECO:0007669"/>
    <property type="project" value="TreeGrafter"/>
</dbReference>
<dbReference type="Pfam" id="PF00001">
    <property type="entry name" value="7tm_1"/>
    <property type="match status" value="1"/>
</dbReference>
<accession>A0A3Q3B622</accession>
<dbReference type="Proteomes" id="UP000264800">
    <property type="component" value="Unplaced"/>
</dbReference>
<dbReference type="InterPro" id="IPR017452">
    <property type="entry name" value="GPCR_Rhodpsn_7TM"/>
</dbReference>
<keyword evidence="9" id="KW-0807">Transducer</keyword>
<sequence>SRNSNFSSSPGPPPHSSWDFRGLAPAVVFSLCFSVGVPGNIAVVILRPNWEHLSIVFSLCFSVGLPGNIAVIILRPNWEHLSSLSQSLMLNLAVSDLLCLLTLPLWIHSILYGWTFNLVSCKVLTSFSHCSFFGSMLTVTGLSIQRYLVVVHRLKCNQVQIRVMLVLLWLVAFILSIPSLVVQQLETDQERIHCKPEYSSDVQRMAVLLTEILCGAVLYSIVTFSYIRLKKKINQAAFFNNPQTNRLVTSIIVSLFILWLPCFIINVLGITGLCLEHEGLLKFCTHNRRIAEAVTFVNVCLNPLLYAFASNKMCSLFIRSQQQTGNLLFYYVKRKECLAA</sequence>
<dbReference type="AlphaFoldDB" id="A0A3Q3B622"/>
<dbReference type="PRINTS" id="PR00237">
    <property type="entry name" value="GPCRRHODOPSN"/>
</dbReference>
<evidence type="ECO:0000256" key="4">
    <source>
        <dbReference type="ARBA" id="ARBA00022989"/>
    </source>
</evidence>
<feature type="transmembrane region" description="Helical" evidence="10">
    <location>
        <begin position="247"/>
        <end position="270"/>
    </location>
</feature>
<keyword evidence="3 10" id="KW-0812">Transmembrane</keyword>
<feature type="domain" description="G-protein coupled receptors family 1 profile" evidence="11">
    <location>
        <begin position="67"/>
        <end position="306"/>
    </location>
</feature>
<reference evidence="12" key="2">
    <citation type="submission" date="2025-09" db="UniProtKB">
        <authorList>
            <consortium name="Ensembl"/>
        </authorList>
    </citation>
    <scope>IDENTIFICATION</scope>
</reference>
<dbReference type="GO" id="GO:0019957">
    <property type="term" value="F:C-C chemokine binding"/>
    <property type="evidence" value="ECO:0007669"/>
    <property type="project" value="TreeGrafter"/>
</dbReference>
<dbReference type="OMA" id="RYQYSSK"/>
<dbReference type="GO" id="GO:0009897">
    <property type="term" value="C:external side of plasma membrane"/>
    <property type="evidence" value="ECO:0007669"/>
    <property type="project" value="TreeGrafter"/>
</dbReference>
<dbReference type="InterPro" id="IPR050119">
    <property type="entry name" value="CCR1-9-like"/>
</dbReference>
<dbReference type="PROSITE" id="PS50262">
    <property type="entry name" value="G_PROTEIN_RECEP_F1_2"/>
    <property type="match status" value="1"/>
</dbReference>
<dbReference type="GeneTree" id="ENSGT00950000182966"/>
<comment type="subcellular location">
    <subcellularLocation>
        <location evidence="1">Cell membrane</location>
        <topology evidence="1">Multi-pass membrane protein</topology>
    </subcellularLocation>
</comment>
<evidence type="ECO:0000256" key="3">
    <source>
        <dbReference type="ARBA" id="ARBA00022692"/>
    </source>
</evidence>
<organism evidence="12 13">
    <name type="scientific">Kryptolebias marmoratus</name>
    <name type="common">Mangrove killifish</name>
    <name type="synonym">Rivulus marmoratus</name>
    <dbReference type="NCBI Taxonomy" id="37003"/>
    <lineage>
        <taxon>Eukaryota</taxon>
        <taxon>Metazoa</taxon>
        <taxon>Chordata</taxon>
        <taxon>Craniata</taxon>
        <taxon>Vertebrata</taxon>
        <taxon>Euteleostomi</taxon>
        <taxon>Actinopterygii</taxon>
        <taxon>Neopterygii</taxon>
        <taxon>Teleostei</taxon>
        <taxon>Neoteleostei</taxon>
        <taxon>Acanthomorphata</taxon>
        <taxon>Ovalentaria</taxon>
        <taxon>Atherinomorphae</taxon>
        <taxon>Cyprinodontiformes</taxon>
        <taxon>Rivulidae</taxon>
        <taxon>Kryptolebias</taxon>
    </lineage>
</organism>
<evidence type="ECO:0000313" key="13">
    <source>
        <dbReference type="Proteomes" id="UP000264800"/>
    </source>
</evidence>
<evidence type="ECO:0000256" key="2">
    <source>
        <dbReference type="ARBA" id="ARBA00022475"/>
    </source>
</evidence>
<name>A0A3Q3B622_KRYMA</name>
<dbReference type="PANTHER" id="PTHR10489:SF946">
    <property type="entry name" value="LEUKOTRIENE B4 RECEPTOR 1-LIKE"/>
    <property type="match status" value="1"/>
</dbReference>
<protein>
    <submittedName>
        <fullName evidence="12">Zgc:194202</fullName>
    </submittedName>
</protein>
<dbReference type="GO" id="GO:0060326">
    <property type="term" value="P:cell chemotaxis"/>
    <property type="evidence" value="ECO:0007669"/>
    <property type="project" value="TreeGrafter"/>
</dbReference>
<evidence type="ECO:0000259" key="11">
    <source>
        <dbReference type="PROSITE" id="PS50262"/>
    </source>
</evidence>
<keyword evidence="6 10" id="KW-0472">Membrane</keyword>
<keyword evidence="8" id="KW-0325">Glycoprotein</keyword>
<keyword evidence="4 10" id="KW-1133">Transmembrane helix</keyword>
<evidence type="ECO:0000256" key="6">
    <source>
        <dbReference type="ARBA" id="ARBA00023136"/>
    </source>
</evidence>
<feature type="transmembrane region" description="Helical" evidence="10">
    <location>
        <begin position="52"/>
        <end position="76"/>
    </location>
</feature>
<dbReference type="GO" id="GO:0004974">
    <property type="term" value="F:leukotriene receptor activity"/>
    <property type="evidence" value="ECO:0007669"/>
    <property type="project" value="UniProtKB-ARBA"/>
</dbReference>
<reference evidence="12" key="1">
    <citation type="submission" date="2025-08" db="UniProtKB">
        <authorList>
            <consortium name="Ensembl"/>
        </authorList>
    </citation>
    <scope>IDENTIFICATION</scope>
</reference>
<dbReference type="Ensembl" id="ENSKMAT00000019880.1">
    <property type="protein sequence ID" value="ENSKMAP00000019614.1"/>
    <property type="gene ID" value="ENSKMAG00000014606.1"/>
</dbReference>
<evidence type="ECO:0000256" key="8">
    <source>
        <dbReference type="ARBA" id="ARBA00023180"/>
    </source>
</evidence>
<keyword evidence="13" id="KW-1185">Reference proteome</keyword>
<feature type="transmembrane region" description="Helical" evidence="10">
    <location>
        <begin position="88"/>
        <end position="112"/>
    </location>
</feature>
<feature type="transmembrane region" description="Helical" evidence="10">
    <location>
        <begin position="290"/>
        <end position="309"/>
    </location>
</feature>
<evidence type="ECO:0000256" key="9">
    <source>
        <dbReference type="ARBA" id="ARBA00023224"/>
    </source>
</evidence>
<dbReference type="PANTHER" id="PTHR10489">
    <property type="entry name" value="CELL ADHESION MOLECULE"/>
    <property type="match status" value="1"/>
</dbReference>
<proteinExistence type="predicted"/>
<keyword evidence="5" id="KW-0297">G-protein coupled receptor</keyword>
<keyword evidence="2" id="KW-1003">Cell membrane</keyword>
<feature type="transmembrane region" description="Helical" evidence="10">
    <location>
        <begin position="23"/>
        <end position="46"/>
    </location>
</feature>
<dbReference type="InterPro" id="IPR000276">
    <property type="entry name" value="GPCR_Rhodpsn"/>
</dbReference>
<dbReference type="GO" id="GO:0007204">
    <property type="term" value="P:positive regulation of cytosolic calcium ion concentration"/>
    <property type="evidence" value="ECO:0007669"/>
    <property type="project" value="TreeGrafter"/>
</dbReference>